<evidence type="ECO:0000256" key="4">
    <source>
        <dbReference type="ARBA" id="ARBA00022490"/>
    </source>
</evidence>
<evidence type="ECO:0000313" key="7">
    <source>
        <dbReference type="Proteomes" id="UP000838412"/>
    </source>
</evidence>
<evidence type="ECO:0000256" key="3">
    <source>
        <dbReference type="ARBA" id="ARBA00005509"/>
    </source>
</evidence>
<gene>
    <name evidence="6" type="primary">IRAK1BP1</name>
    <name evidence="6" type="ORF">BLAG_LOCUS792</name>
</gene>
<dbReference type="AlphaFoldDB" id="A0A8J9WCA4"/>
<evidence type="ECO:0000313" key="6">
    <source>
        <dbReference type="EMBL" id="CAH1229158.1"/>
    </source>
</evidence>
<dbReference type="Pfam" id="PF04402">
    <property type="entry name" value="SIMPL"/>
    <property type="match status" value="1"/>
</dbReference>
<dbReference type="PANTHER" id="PTHR18842:SF2">
    <property type="entry name" value="INTERLEUKIN-1 RECEPTOR-ASSOCIATED KINASE 1-BINDING PROTEIN 1"/>
    <property type="match status" value="1"/>
</dbReference>
<proteinExistence type="inferred from homology"/>
<dbReference type="Proteomes" id="UP000838412">
    <property type="component" value="Chromosome 1"/>
</dbReference>
<dbReference type="FunFam" id="3.30.110.170:FF:000005">
    <property type="entry name" value="interleukin-1 receptor-associated kinase 1-binding protein 1-like"/>
    <property type="match status" value="1"/>
</dbReference>
<dbReference type="Gene3D" id="3.30.110.170">
    <property type="entry name" value="Protein of unknown function (DUF541), domain 1"/>
    <property type="match status" value="1"/>
</dbReference>
<evidence type="ECO:0000256" key="2">
    <source>
        <dbReference type="ARBA" id="ARBA00004496"/>
    </source>
</evidence>
<keyword evidence="4" id="KW-0963">Cytoplasm</keyword>
<keyword evidence="7" id="KW-1185">Reference proteome</keyword>
<dbReference type="GO" id="GO:0005737">
    <property type="term" value="C:cytoplasm"/>
    <property type="evidence" value="ECO:0007669"/>
    <property type="project" value="UniProtKB-SubCell"/>
</dbReference>
<comment type="subcellular location">
    <subcellularLocation>
        <location evidence="2">Cytoplasm</location>
    </subcellularLocation>
    <subcellularLocation>
        <location evidence="1">Nucleus</location>
    </subcellularLocation>
</comment>
<dbReference type="GO" id="GO:0005634">
    <property type="term" value="C:nucleus"/>
    <property type="evidence" value="ECO:0007669"/>
    <property type="project" value="UniProtKB-SubCell"/>
</dbReference>
<sequence>MRVRTKFERHFRMSTKMAYQPVQVFAALATKDRDKKTRNVDENEENIRKVVRKNEVEVSATGELSLPPDRARVTVVVSSKKEAVLEAKTSVQRRLDYILQVLQTHRVKEGDTQISKVIQRVDGLYHMEGEVRVVFVDFLKCQGVCNFLVEKMDETVVVATPEFFHSPQRLEELRRQACLLAVRNARQKAVEVTRLLRSSVGQPISIKEESCREWEGPPVQGQSHDQDKPMTYQERIAMATVTVQAKVFASFELKPKEKGRAPSGGR</sequence>
<dbReference type="GO" id="GO:0043123">
    <property type="term" value="P:positive regulation of canonical NF-kappaB signal transduction"/>
    <property type="evidence" value="ECO:0007669"/>
    <property type="project" value="InterPro"/>
</dbReference>
<evidence type="ECO:0000256" key="5">
    <source>
        <dbReference type="ARBA" id="ARBA00023242"/>
    </source>
</evidence>
<name>A0A8J9WCA4_BRALA</name>
<dbReference type="InterPro" id="IPR030312">
    <property type="entry name" value="IRAK1BP1"/>
</dbReference>
<dbReference type="EMBL" id="OV696686">
    <property type="protein sequence ID" value="CAH1229158.1"/>
    <property type="molecule type" value="Genomic_DNA"/>
</dbReference>
<protein>
    <submittedName>
        <fullName evidence="6">IRAK1BP1 protein</fullName>
    </submittedName>
</protein>
<comment type="similarity">
    <text evidence="3">Belongs to the IRAK1BP1 family.</text>
</comment>
<dbReference type="GO" id="GO:0006955">
    <property type="term" value="P:immune response"/>
    <property type="evidence" value="ECO:0007669"/>
    <property type="project" value="InterPro"/>
</dbReference>
<evidence type="ECO:0000256" key="1">
    <source>
        <dbReference type="ARBA" id="ARBA00004123"/>
    </source>
</evidence>
<accession>A0A8J9WCA4</accession>
<dbReference type="OrthoDB" id="6365554at2759"/>
<dbReference type="InterPro" id="IPR007497">
    <property type="entry name" value="SIMPL/DUF541"/>
</dbReference>
<keyword evidence="5" id="KW-0539">Nucleus</keyword>
<dbReference type="PANTHER" id="PTHR18842">
    <property type="entry name" value="INTERLEUKIN-1 RECEPTOR-ASSOCIATED KINASE 1-BINDING PROTEIN 1"/>
    <property type="match status" value="1"/>
</dbReference>
<reference evidence="6" key="1">
    <citation type="submission" date="2022-01" db="EMBL/GenBank/DDBJ databases">
        <authorList>
            <person name="Braso-Vives M."/>
        </authorList>
    </citation>
    <scope>NUCLEOTIDE SEQUENCE</scope>
</reference>
<organism evidence="6 7">
    <name type="scientific">Branchiostoma lanceolatum</name>
    <name type="common">Common lancelet</name>
    <name type="synonym">Amphioxus lanceolatum</name>
    <dbReference type="NCBI Taxonomy" id="7740"/>
    <lineage>
        <taxon>Eukaryota</taxon>
        <taxon>Metazoa</taxon>
        <taxon>Chordata</taxon>
        <taxon>Cephalochordata</taxon>
        <taxon>Leptocardii</taxon>
        <taxon>Amphioxiformes</taxon>
        <taxon>Branchiostomatidae</taxon>
        <taxon>Branchiostoma</taxon>
    </lineage>
</organism>
<dbReference type="Gene3D" id="3.30.70.2970">
    <property type="entry name" value="Protein of unknown function (DUF541), domain 2"/>
    <property type="match status" value="1"/>
</dbReference>